<comment type="caution">
    <text evidence="10">The sequence shown here is derived from an EMBL/GenBank/DDBJ whole genome shotgun (WGS) entry which is preliminary data.</text>
</comment>
<dbReference type="InterPro" id="IPR048280">
    <property type="entry name" value="COX6B-like"/>
</dbReference>
<keyword evidence="5" id="KW-0963">Cytoplasm</keyword>
<dbReference type="OrthoDB" id="5545577at2759"/>
<feature type="region of interest" description="Disordered" evidence="9">
    <location>
        <begin position="1"/>
        <end position="35"/>
    </location>
</feature>
<reference evidence="10" key="1">
    <citation type="submission" date="2021-03" db="EMBL/GenBank/DDBJ databases">
        <title>Comparative genomics and phylogenomic investigation of the class Geoglossomycetes provide insights into ecological specialization and systematics.</title>
        <authorList>
            <person name="Melie T."/>
            <person name="Pirro S."/>
            <person name="Miller A.N."/>
            <person name="Quandt A."/>
        </authorList>
    </citation>
    <scope>NUCLEOTIDE SEQUENCE</scope>
    <source>
        <strain evidence="10">GBOQ0MN5Z8</strain>
    </source>
</reference>
<dbReference type="AlphaFoldDB" id="A0A9P8I9G1"/>
<keyword evidence="11" id="KW-1185">Reference proteome</keyword>
<evidence type="ECO:0000256" key="5">
    <source>
        <dbReference type="ARBA" id="ARBA00022490"/>
    </source>
</evidence>
<dbReference type="Proteomes" id="UP000698800">
    <property type="component" value="Unassembled WGS sequence"/>
</dbReference>
<dbReference type="PANTHER" id="PTHR47677:SF1">
    <property type="entry name" value="CYTOCHROME C OXIDASE ASSEMBLY FACTOR 6"/>
    <property type="match status" value="1"/>
</dbReference>
<evidence type="ECO:0000256" key="7">
    <source>
        <dbReference type="ARBA" id="ARBA00023157"/>
    </source>
</evidence>
<gene>
    <name evidence="10" type="ORF">FGG08_002376</name>
</gene>
<dbReference type="SUPFAM" id="SSF47694">
    <property type="entry name" value="Cytochrome c oxidase subunit h"/>
    <property type="match status" value="1"/>
</dbReference>
<evidence type="ECO:0000313" key="10">
    <source>
        <dbReference type="EMBL" id="KAH0543313.1"/>
    </source>
</evidence>
<evidence type="ECO:0000256" key="4">
    <source>
        <dbReference type="ARBA" id="ARBA00006425"/>
    </source>
</evidence>
<keyword evidence="8" id="KW-0539">Nucleus</keyword>
<dbReference type="Gene3D" id="1.10.10.140">
    <property type="entry name" value="Cytochrome c oxidase, subunit VIb"/>
    <property type="match status" value="1"/>
</dbReference>
<dbReference type="Pfam" id="PF02297">
    <property type="entry name" value="COX6B"/>
    <property type="match status" value="1"/>
</dbReference>
<evidence type="ECO:0000313" key="11">
    <source>
        <dbReference type="Proteomes" id="UP000698800"/>
    </source>
</evidence>
<dbReference type="PROSITE" id="PS51808">
    <property type="entry name" value="CHCH"/>
    <property type="match status" value="1"/>
</dbReference>
<evidence type="ECO:0000256" key="2">
    <source>
        <dbReference type="ARBA" id="ARBA00004496"/>
    </source>
</evidence>
<dbReference type="GO" id="GO:0033617">
    <property type="term" value="P:mitochondrial respiratory chain complex IV assembly"/>
    <property type="evidence" value="ECO:0007669"/>
    <property type="project" value="TreeGrafter"/>
</dbReference>
<evidence type="ECO:0000256" key="1">
    <source>
        <dbReference type="ARBA" id="ARBA00004123"/>
    </source>
</evidence>
<evidence type="ECO:0000256" key="9">
    <source>
        <dbReference type="SAM" id="MobiDB-lite"/>
    </source>
</evidence>
<dbReference type="FunFam" id="1.10.10.140:FF:000003">
    <property type="entry name" value="Cytochrome c oxidase assembly factor 6"/>
    <property type="match status" value="1"/>
</dbReference>
<keyword evidence="6" id="KW-0496">Mitochondrion</keyword>
<dbReference type="EMBL" id="JAGHQL010000035">
    <property type="protein sequence ID" value="KAH0543313.1"/>
    <property type="molecule type" value="Genomic_DNA"/>
</dbReference>
<keyword evidence="7" id="KW-1015">Disulfide bond</keyword>
<comment type="subcellular location">
    <subcellularLocation>
        <location evidence="2">Cytoplasm</location>
    </subcellularLocation>
    <subcellularLocation>
        <location evidence="3">Mitochondrion intermembrane space</location>
    </subcellularLocation>
    <subcellularLocation>
        <location evidence="1">Nucleus</location>
    </subcellularLocation>
</comment>
<name>A0A9P8I9G1_9PEZI</name>
<evidence type="ECO:0000256" key="8">
    <source>
        <dbReference type="ARBA" id="ARBA00023242"/>
    </source>
</evidence>
<dbReference type="InterPro" id="IPR036549">
    <property type="entry name" value="CX6/COA6-like_sf"/>
</dbReference>
<dbReference type="GO" id="GO:0005758">
    <property type="term" value="C:mitochondrial intermembrane space"/>
    <property type="evidence" value="ECO:0007669"/>
    <property type="project" value="UniProtKB-SubCell"/>
</dbReference>
<feature type="compositionally biased region" description="Polar residues" evidence="9">
    <location>
        <begin position="1"/>
        <end position="10"/>
    </location>
</feature>
<dbReference type="InterPro" id="IPR048281">
    <property type="entry name" value="COA6_fun"/>
</dbReference>
<protein>
    <submittedName>
        <fullName evidence="10">Uncharacterized protein</fullName>
    </submittedName>
</protein>
<comment type="similarity">
    <text evidence="4">Belongs to the cytochrome c oxidase subunit 6B family.</text>
</comment>
<organism evidence="10 11">
    <name type="scientific">Glutinoglossum americanum</name>
    <dbReference type="NCBI Taxonomy" id="1670608"/>
    <lineage>
        <taxon>Eukaryota</taxon>
        <taxon>Fungi</taxon>
        <taxon>Dikarya</taxon>
        <taxon>Ascomycota</taxon>
        <taxon>Pezizomycotina</taxon>
        <taxon>Geoglossomycetes</taxon>
        <taxon>Geoglossales</taxon>
        <taxon>Geoglossaceae</taxon>
        <taxon>Glutinoglossum</taxon>
    </lineage>
</organism>
<evidence type="ECO:0000256" key="6">
    <source>
        <dbReference type="ARBA" id="ARBA00023128"/>
    </source>
</evidence>
<sequence>MGVASSSMTSYPIPKGSAGLTSKNPTESALEAPNRNQRAHCWEARDAFFKCLDESSIIDSVTNQDLAERQCGKEGVAFDENCASSWVQYFKKRRVMEHKRNETIEKLKAEGALPLPGGGSRAPSR</sequence>
<proteinExistence type="inferred from homology"/>
<evidence type="ECO:0000256" key="3">
    <source>
        <dbReference type="ARBA" id="ARBA00004569"/>
    </source>
</evidence>
<dbReference type="GO" id="GO:0005634">
    <property type="term" value="C:nucleus"/>
    <property type="evidence" value="ECO:0007669"/>
    <property type="project" value="UniProtKB-SubCell"/>
</dbReference>
<dbReference type="PANTHER" id="PTHR47677">
    <property type="entry name" value="CYTOCHROME C OXIDASE ASSEMBLY FACTOR 6"/>
    <property type="match status" value="1"/>
</dbReference>
<accession>A0A9P8I9G1</accession>